<dbReference type="EMBL" id="JQCL01000080">
    <property type="protein sequence ID" value="KRO08575.1"/>
    <property type="molecule type" value="Genomic_DNA"/>
</dbReference>
<accession>A0A0R2M3B1</accession>
<dbReference type="PROSITE" id="PS50902">
    <property type="entry name" value="FLAVODOXIN_LIKE"/>
    <property type="match status" value="1"/>
</dbReference>
<feature type="domain" description="Flavodoxin-like" evidence="1">
    <location>
        <begin position="53"/>
        <end position="208"/>
    </location>
</feature>
<dbReference type="RefSeq" id="WP_057707165.1">
    <property type="nucleotide sequence ID" value="NZ_JQCL01000080.1"/>
</dbReference>
<dbReference type="InterPro" id="IPR001226">
    <property type="entry name" value="Flavodoxin_CS"/>
</dbReference>
<proteinExistence type="predicted"/>
<gene>
    <name evidence="2" type="ORF">IV64_GL000666</name>
</gene>
<dbReference type="Gene3D" id="3.40.50.360">
    <property type="match status" value="1"/>
</dbReference>
<dbReference type="PATRIC" id="fig|942150.3.peg.683"/>
<organism evidence="2 3">
    <name type="scientific">Lactiplantibacillus xiangfangensis</name>
    <dbReference type="NCBI Taxonomy" id="942150"/>
    <lineage>
        <taxon>Bacteria</taxon>
        <taxon>Bacillati</taxon>
        <taxon>Bacillota</taxon>
        <taxon>Bacilli</taxon>
        <taxon>Lactobacillales</taxon>
        <taxon>Lactobacillaceae</taxon>
        <taxon>Lactiplantibacillus</taxon>
    </lineage>
</organism>
<dbReference type="AlphaFoldDB" id="A0A0R2M3B1"/>
<dbReference type="STRING" id="942150.IV64_GL000666"/>
<dbReference type="SUPFAM" id="SSF52218">
    <property type="entry name" value="Flavoproteins"/>
    <property type="match status" value="1"/>
</dbReference>
<evidence type="ECO:0000259" key="1">
    <source>
        <dbReference type="PROSITE" id="PS50902"/>
    </source>
</evidence>
<dbReference type="Proteomes" id="UP000051783">
    <property type="component" value="Unassembled WGS sequence"/>
</dbReference>
<dbReference type="GO" id="GO:0009055">
    <property type="term" value="F:electron transfer activity"/>
    <property type="evidence" value="ECO:0007669"/>
    <property type="project" value="InterPro"/>
</dbReference>
<dbReference type="GO" id="GO:0010181">
    <property type="term" value="F:FMN binding"/>
    <property type="evidence" value="ECO:0007669"/>
    <property type="project" value="InterPro"/>
</dbReference>
<dbReference type="Pfam" id="PF12682">
    <property type="entry name" value="Flavodoxin_4"/>
    <property type="match status" value="1"/>
</dbReference>
<keyword evidence="3" id="KW-1185">Reference proteome</keyword>
<dbReference type="GO" id="GO:0016651">
    <property type="term" value="F:oxidoreductase activity, acting on NAD(P)H"/>
    <property type="evidence" value="ECO:0007669"/>
    <property type="project" value="UniProtKB-ARBA"/>
</dbReference>
<dbReference type="PANTHER" id="PTHR39201:SF1">
    <property type="entry name" value="FLAVODOXIN-LIKE DOMAIN-CONTAINING PROTEIN"/>
    <property type="match status" value="1"/>
</dbReference>
<name>A0A0R2M3B1_9LACO</name>
<dbReference type="PANTHER" id="PTHR39201">
    <property type="entry name" value="EXPORTED PROTEIN-RELATED"/>
    <property type="match status" value="1"/>
</dbReference>
<comment type="caution">
    <text evidence="2">The sequence shown here is derived from an EMBL/GenBank/DDBJ whole genome shotgun (WGS) entry which is preliminary data.</text>
</comment>
<evidence type="ECO:0000313" key="3">
    <source>
        <dbReference type="Proteomes" id="UP000051783"/>
    </source>
</evidence>
<dbReference type="InterPro" id="IPR029039">
    <property type="entry name" value="Flavoprotein-like_sf"/>
</dbReference>
<dbReference type="PROSITE" id="PS00201">
    <property type="entry name" value="FLAVODOXIN"/>
    <property type="match status" value="1"/>
</dbReference>
<protein>
    <recommendedName>
        <fullName evidence="1">Flavodoxin-like domain-containing protein</fullName>
    </recommendedName>
</protein>
<dbReference type="InterPro" id="IPR008254">
    <property type="entry name" value="Flavodoxin/NO_synth"/>
</dbReference>
<evidence type="ECO:0000313" key="2">
    <source>
        <dbReference type="EMBL" id="KRO08575.1"/>
    </source>
</evidence>
<sequence length="208" mass="22956">MRKLSLILIGLGAVIIVGILLITHINTEKISGTTTNQAVATTQSNNKRSDGKSIVIYMTHTGNTEAVAKAIQKQVGADIYHLQTKEKYPTSYQKMLKVARSEQNRNAQPQLAGKLPNLKGYQYIFLGYPIWLDKNPMAINTFLNHYPSFKGKTILPFTTSGSSGLGSSLTELKQHAKQANFRSGLGITDDKLSDTTQLVKSWLAKNQF</sequence>
<reference evidence="2 3" key="1">
    <citation type="journal article" date="2015" name="Genome Announc.">
        <title>Expanding the biotechnology potential of lactobacilli through comparative genomics of 213 strains and associated genera.</title>
        <authorList>
            <person name="Sun Z."/>
            <person name="Harris H.M."/>
            <person name="McCann A."/>
            <person name="Guo C."/>
            <person name="Argimon S."/>
            <person name="Zhang W."/>
            <person name="Yang X."/>
            <person name="Jeffery I.B."/>
            <person name="Cooney J.C."/>
            <person name="Kagawa T.F."/>
            <person name="Liu W."/>
            <person name="Song Y."/>
            <person name="Salvetti E."/>
            <person name="Wrobel A."/>
            <person name="Rasinkangas P."/>
            <person name="Parkhill J."/>
            <person name="Rea M.C."/>
            <person name="O'Sullivan O."/>
            <person name="Ritari J."/>
            <person name="Douillard F.P."/>
            <person name="Paul Ross R."/>
            <person name="Yang R."/>
            <person name="Briner A.E."/>
            <person name="Felis G.E."/>
            <person name="de Vos W.M."/>
            <person name="Barrangou R."/>
            <person name="Klaenhammer T.R."/>
            <person name="Caufield P.W."/>
            <person name="Cui Y."/>
            <person name="Zhang H."/>
            <person name="O'Toole P.W."/>
        </authorList>
    </citation>
    <scope>NUCLEOTIDE SEQUENCE [LARGE SCALE GENOMIC DNA]</scope>
    <source>
        <strain evidence="2 3">LMG 26013</strain>
    </source>
</reference>